<gene>
    <name evidence="1" type="ORF">AUO97_15700</name>
</gene>
<dbReference type="InterPro" id="IPR013320">
    <property type="entry name" value="ConA-like_dom_sf"/>
</dbReference>
<accession>A0A7U4XAR2</accession>
<dbReference type="Gene3D" id="2.60.120.200">
    <property type="match status" value="1"/>
</dbReference>
<proteinExistence type="predicted"/>
<evidence type="ECO:0000313" key="1">
    <source>
        <dbReference type="EMBL" id="APP32195.1"/>
    </source>
</evidence>
<sequence length="259" mass="27225">MTQLFFQAKNFVSKRSLPKLSNVDDLLPNLEYEAYGHWVFENTSASLTDKVNNRLLALQSGATVQPTYTESGVTISTAVGNALVSDLSDTSAQSVTLTAVVKCNNTQLAILLGNLVPSNSTSSSGLAGFASAGKGYLTVKPTAAAGSGGISSLTPASGYNQTSNFFIAVSVDKATKKGIIYVQQNSAELTNEAVYTAPVYESALNKFAFGNNAYSISNATGNTATFAEGVIFDKALTLDEIKAVAARAKSRMKNRGIIF</sequence>
<evidence type="ECO:0000313" key="2">
    <source>
        <dbReference type="Proteomes" id="UP000072389"/>
    </source>
</evidence>
<dbReference type="EMBL" id="CP018664">
    <property type="protein sequence ID" value="APP32195.1"/>
    <property type="molecule type" value="Genomic_DNA"/>
</dbReference>
<dbReference type="AlphaFoldDB" id="A0A7U4XAR2"/>
<dbReference type="Proteomes" id="UP000072389">
    <property type="component" value="Chromosome"/>
</dbReference>
<name>A0A7U4XAR2_ACIBA</name>
<dbReference type="RefSeq" id="WP_000192609.1">
    <property type="nucleotide sequence ID" value="NZ_CAUZGM010000002.1"/>
</dbReference>
<reference evidence="1 2" key="1">
    <citation type="journal article" date="2014" name="Antimicrob. Agents Chemother.">
        <title>Triclosan can select for an AdeIJK-overexpressing mutant of Acinetobacter baumannii ATCC 17978 that displays reduced susceptibility to multiple antibiotics.</title>
        <authorList>
            <person name="Fernando D.M."/>
            <person name="Xu W."/>
            <person name="Loewen P.C."/>
            <person name="Zhanel G.G."/>
            <person name="Kumar A."/>
        </authorList>
    </citation>
    <scope>NUCLEOTIDE SEQUENCE [LARGE SCALE GENOMIC DNA]</scope>
    <source>
        <strain evidence="2">ATCC 17978</strain>
    </source>
</reference>
<dbReference type="SUPFAM" id="SSF49899">
    <property type="entry name" value="Concanavalin A-like lectins/glucanases"/>
    <property type="match status" value="1"/>
</dbReference>
<protein>
    <submittedName>
        <fullName evidence="1">Uncharacterized protein</fullName>
    </submittedName>
</protein>
<organism evidence="1 2">
    <name type="scientific">Acinetobacter baumannii</name>
    <dbReference type="NCBI Taxonomy" id="470"/>
    <lineage>
        <taxon>Bacteria</taxon>
        <taxon>Pseudomonadati</taxon>
        <taxon>Pseudomonadota</taxon>
        <taxon>Gammaproteobacteria</taxon>
        <taxon>Moraxellales</taxon>
        <taxon>Moraxellaceae</taxon>
        <taxon>Acinetobacter</taxon>
        <taxon>Acinetobacter calcoaceticus/baumannii complex</taxon>
    </lineage>
</organism>